<protein>
    <submittedName>
        <fullName evidence="1">Uncharacterized protein</fullName>
    </submittedName>
</protein>
<gene>
    <name evidence="1" type="ORF">LCGC14_1375570</name>
</gene>
<dbReference type="AlphaFoldDB" id="A0A0F9K470"/>
<evidence type="ECO:0000313" key="1">
    <source>
        <dbReference type="EMBL" id="KKM76884.1"/>
    </source>
</evidence>
<accession>A0A0F9K470</accession>
<reference evidence="1" key="1">
    <citation type="journal article" date="2015" name="Nature">
        <title>Complex archaea that bridge the gap between prokaryotes and eukaryotes.</title>
        <authorList>
            <person name="Spang A."/>
            <person name="Saw J.H."/>
            <person name="Jorgensen S.L."/>
            <person name="Zaremba-Niedzwiedzka K."/>
            <person name="Martijn J."/>
            <person name="Lind A.E."/>
            <person name="van Eijk R."/>
            <person name="Schleper C."/>
            <person name="Guy L."/>
            <person name="Ettema T.J."/>
        </authorList>
    </citation>
    <scope>NUCLEOTIDE SEQUENCE</scope>
</reference>
<name>A0A0F9K470_9ZZZZ</name>
<proteinExistence type="predicted"/>
<sequence>MTDKLRDALIAHEKEVVDMVLSCQDRPNIVYDTSTDVLKSREAFLNKNVPPEPTEEIYKAAYDAWWDWLNAGRGSGFESVKVAVRAALLAAQK</sequence>
<comment type="caution">
    <text evidence="1">The sequence shown here is derived from an EMBL/GenBank/DDBJ whole genome shotgun (WGS) entry which is preliminary data.</text>
</comment>
<organism evidence="1">
    <name type="scientific">marine sediment metagenome</name>
    <dbReference type="NCBI Taxonomy" id="412755"/>
    <lineage>
        <taxon>unclassified sequences</taxon>
        <taxon>metagenomes</taxon>
        <taxon>ecological metagenomes</taxon>
    </lineage>
</organism>
<dbReference type="EMBL" id="LAZR01008731">
    <property type="protein sequence ID" value="KKM76884.1"/>
    <property type="molecule type" value="Genomic_DNA"/>
</dbReference>